<dbReference type="EMBL" id="BSFH01000096">
    <property type="protein sequence ID" value="GLK65836.1"/>
    <property type="molecule type" value="Genomic_DNA"/>
</dbReference>
<gene>
    <name evidence="1" type="ORF">GCM10017635_33130</name>
</gene>
<organism evidence="1 2">
    <name type="scientific">Paracoccus kondratievae</name>
    <dbReference type="NCBI Taxonomy" id="135740"/>
    <lineage>
        <taxon>Bacteria</taxon>
        <taxon>Pseudomonadati</taxon>
        <taxon>Pseudomonadota</taxon>
        <taxon>Alphaproteobacteria</taxon>
        <taxon>Rhodobacterales</taxon>
        <taxon>Paracoccaceae</taxon>
        <taxon>Paracoccus</taxon>
    </lineage>
</organism>
<name>A0AAD3RVK6_9RHOB</name>
<reference evidence="1" key="1">
    <citation type="journal article" date="2014" name="Int. J. Syst. Evol. Microbiol.">
        <title>Complete genome sequence of Corynebacterium casei LMG S-19264T (=DSM 44701T), isolated from a smear-ripened cheese.</title>
        <authorList>
            <consortium name="US DOE Joint Genome Institute (JGI-PGF)"/>
            <person name="Walter F."/>
            <person name="Albersmeier A."/>
            <person name="Kalinowski J."/>
            <person name="Ruckert C."/>
        </authorList>
    </citation>
    <scope>NUCLEOTIDE SEQUENCE</scope>
    <source>
        <strain evidence="1">VKM B-2222</strain>
    </source>
</reference>
<reference evidence="1" key="2">
    <citation type="submission" date="2023-01" db="EMBL/GenBank/DDBJ databases">
        <authorList>
            <person name="Sun Q."/>
            <person name="Evtushenko L."/>
        </authorList>
    </citation>
    <scope>NUCLEOTIDE SEQUENCE</scope>
    <source>
        <strain evidence="1">VKM B-2222</strain>
    </source>
</reference>
<dbReference type="Proteomes" id="UP001143349">
    <property type="component" value="Unassembled WGS sequence"/>
</dbReference>
<keyword evidence="2" id="KW-1185">Reference proteome</keyword>
<dbReference type="AlphaFoldDB" id="A0AAD3RVK6"/>
<comment type="caution">
    <text evidence="1">The sequence shown here is derived from an EMBL/GenBank/DDBJ whole genome shotgun (WGS) entry which is preliminary data.</text>
</comment>
<accession>A0AAD3RVK6</accession>
<protein>
    <submittedName>
        <fullName evidence="1">Uncharacterized protein</fullName>
    </submittedName>
</protein>
<evidence type="ECO:0000313" key="1">
    <source>
        <dbReference type="EMBL" id="GLK65836.1"/>
    </source>
</evidence>
<sequence>MLSDTDIQASLLAGLGKLTGVAFSKLKDRIARQQPILILPLFDNDFYARGAAMVRAVVDLLESNRSAFAAYELAEGERFETRDEKLSRITSDTLKNILREANVE</sequence>
<evidence type="ECO:0000313" key="2">
    <source>
        <dbReference type="Proteomes" id="UP001143349"/>
    </source>
</evidence>
<proteinExistence type="predicted"/>